<dbReference type="PROSITE" id="PS00059">
    <property type="entry name" value="ADH_ZINC"/>
    <property type="match status" value="1"/>
</dbReference>
<evidence type="ECO:0000256" key="3">
    <source>
        <dbReference type="ARBA" id="ARBA00022833"/>
    </source>
</evidence>
<dbReference type="Proteomes" id="UP000236732">
    <property type="component" value="Unassembled WGS sequence"/>
</dbReference>
<reference evidence="7 8" key="1">
    <citation type="submission" date="2016-10" db="EMBL/GenBank/DDBJ databases">
        <authorList>
            <person name="de Groot N.N."/>
        </authorList>
    </citation>
    <scope>NUCLEOTIDE SEQUENCE [LARGE SCALE GENOMIC DNA]</scope>
    <source>
        <strain evidence="7 8">CGMCC 4.7037</strain>
    </source>
</reference>
<evidence type="ECO:0000256" key="2">
    <source>
        <dbReference type="ARBA" id="ARBA00022723"/>
    </source>
</evidence>
<evidence type="ECO:0000313" key="8">
    <source>
        <dbReference type="Proteomes" id="UP000236732"/>
    </source>
</evidence>
<keyword evidence="8" id="KW-1185">Reference proteome</keyword>
<accession>A0A1H6F3A7</accession>
<comment type="similarity">
    <text evidence="5">Belongs to the zinc-containing alcohol dehydrogenase family.</text>
</comment>
<sequence length="347" mass="36037">MATMKSAQTSTPGTIEVVDVERPVPGSRDVLLRVRACGICGTDVAFLHMGGGPFGPGGQMIPVPLGHEPAGEVVEVGAEVIGLKAGDRVVVNPQAAPSGIIGCGGALGGMREYLIIENAVVGKSVAVFPDGVPFAVAALNEPMAVARHCVNRSEARPADKVVVFGAGPIGLGATIWLKLRGVQHVVVADVIPQRLETALAVGADAVIDSSSEDVTTRLMELHGEGVNALGATRPDTDIYIDAAGAAAVINTATASAKWGAKLVMVAVQKKSDAIDLGAMLRSEMTLIASQGYPTEIFEVTPEIVRHQERFARLISHLVPFSEAERAFELALTPGAAEKVVVTFDDQS</sequence>
<comment type="cofactor">
    <cofactor evidence="1 5">
        <name>Zn(2+)</name>
        <dbReference type="ChEBI" id="CHEBI:29105"/>
    </cofactor>
</comment>
<evidence type="ECO:0000256" key="4">
    <source>
        <dbReference type="ARBA" id="ARBA00023002"/>
    </source>
</evidence>
<dbReference type="InterPro" id="IPR002328">
    <property type="entry name" value="ADH_Zn_CS"/>
</dbReference>
<dbReference type="Gene3D" id="3.90.180.10">
    <property type="entry name" value="Medium-chain alcohol dehydrogenases, catalytic domain"/>
    <property type="match status" value="1"/>
</dbReference>
<dbReference type="InterPro" id="IPR050129">
    <property type="entry name" value="Zn_alcohol_dh"/>
</dbReference>
<dbReference type="EMBL" id="FNVT01000040">
    <property type="protein sequence ID" value="SEH03616.1"/>
    <property type="molecule type" value="Genomic_DNA"/>
</dbReference>
<dbReference type="AlphaFoldDB" id="A0A1H6F3A7"/>
<dbReference type="InterPro" id="IPR036291">
    <property type="entry name" value="NAD(P)-bd_dom_sf"/>
</dbReference>
<proteinExistence type="inferred from homology"/>
<feature type="domain" description="Enoyl reductase (ER)" evidence="6">
    <location>
        <begin position="10"/>
        <end position="341"/>
    </location>
</feature>
<dbReference type="GO" id="GO:0016491">
    <property type="term" value="F:oxidoreductase activity"/>
    <property type="evidence" value="ECO:0007669"/>
    <property type="project" value="UniProtKB-KW"/>
</dbReference>
<dbReference type="GO" id="GO:0008270">
    <property type="term" value="F:zinc ion binding"/>
    <property type="evidence" value="ECO:0007669"/>
    <property type="project" value="InterPro"/>
</dbReference>
<dbReference type="SUPFAM" id="SSF50129">
    <property type="entry name" value="GroES-like"/>
    <property type="match status" value="1"/>
</dbReference>
<organism evidence="7 8">
    <name type="scientific">Nonomuraea solani</name>
    <dbReference type="NCBI Taxonomy" id="1144553"/>
    <lineage>
        <taxon>Bacteria</taxon>
        <taxon>Bacillati</taxon>
        <taxon>Actinomycetota</taxon>
        <taxon>Actinomycetes</taxon>
        <taxon>Streptosporangiales</taxon>
        <taxon>Streptosporangiaceae</taxon>
        <taxon>Nonomuraea</taxon>
    </lineage>
</organism>
<dbReference type="InterPro" id="IPR011032">
    <property type="entry name" value="GroES-like_sf"/>
</dbReference>
<dbReference type="Pfam" id="PF00107">
    <property type="entry name" value="ADH_zinc_N"/>
    <property type="match status" value="1"/>
</dbReference>
<keyword evidence="2 5" id="KW-0479">Metal-binding</keyword>
<dbReference type="SUPFAM" id="SSF51735">
    <property type="entry name" value="NAD(P)-binding Rossmann-fold domains"/>
    <property type="match status" value="1"/>
</dbReference>
<evidence type="ECO:0000259" key="6">
    <source>
        <dbReference type="SMART" id="SM00829"/>
    </source>
</evidence>
<keyword evidence="4" id="KW-0560">Oxidoreductase</keyword>
<dbReference type="PANTHER" id="PTHR43401">
    <property type="entry name" value="L-THREONINE 3-DEHYDROGENASE"/>
    <property type="match status" value="1"/>
</dbReference>
<name>A0A1H6F3A7_9ACTN</name>
<dbReference type="OrthoDB" id="9797931at2"/>
<evidence type="ECO:0000256" key="1">
    <source>
        <dbReference type="ARBA" id="ARBA00001947"/>
    </source>
</evidence>
<protein>
    <submittedName>
        <fullName evidence="7">2-desacetyl-2-hydroxyethyl bacteriochlorophyllide A dehydrogenase</fullName>
    </submittedName>
</protein>
<evidence type="ECO:0000313" key="7">
    <source>
        <dbReference type="EMBL" id="SEH03616.1"/>
    </source>
</evidence>
<dbReference type="InterPro" id="IPR020843">
    <property type="entry name" value="ER"/>
</dbReference>
<dbReference type="PANTHER" id="PTHR43401:SF2">
    <property type="entry name" value="L-THREONINE 3-DEHYDROGENASE"/>
    <property type="match status" value="1"/>
</dbReference>
<dbReference type="Gene3D" id="3.40.50.720">
    <property type="entry name" value="NAD(P)-binding Rossmann-like Domain"/>
    <property type="match status" value="1"/>
</dbReference>
<keyword evidence="3 5" id="KW-0862">Zinc</keyword>
<dbReference type="Pfam" id="PF08240">
    <property type="entry name" value="ADH_N"/>
    <property type="match status" value="1"/>
</dbReference>
<evidence type="ECO:0000256" key="5">
    <source>
        <dbReference type="RuleBase" id="RU361277"/>
    </source>
</evidence>
<dbReference type="InterPro" id="IPR013149">
    <property type="entry name" value="ADH-like_C"/>
</dbReference>
<gene>
    <name evidence="7" type="ORF">SAMN05444920_14030</name>
</gene>
<dbReference type="SMART" id="SM00829">
    <property type="entry name" value="PKS_ER"/>
    <property type="match status" value="1"/>
</dbReference>
<dbReference type="InterPro" id="IPR013154">
    <property type="entry name" value="ADH-like_N"/>
</dbReference>